<sequence>MGAVQLESGFLGNGSTVMRGHTDYFKHGSTSAENIAGVVYGGEVAPYLEPEIHTTFGSPYPYVEYPLETDTDHYRENGIPTVPVQDLR</sequence>
<dbReference type="EMBL" id="JBHMFI010000001">
    <property type="protein sequence ID" value="MFB9071898.1"/>
    <property type="molecule type" value="Genomic_DNA"/>
</dbReference>
<gene>
    <name evidence="1" type="ORF">ACFFX0_12075</name>
</gene>
<evidence type="ECO:0000313" key="2">
    <source>
        <dbReference type="Proteomes" id="UP001589575"/>
    </source>
</evidence>
<name>A0ABV5FYY3_9MICC</name>
<evidence type="ECO:0000313" key="1">
    <source>
        <dbReference type="EMBL" id="MFB9071898.1"/>
    </source>
</evidence>
<protein>
    <submittedName>
        <fullName evidence="1">Uncharacterized protein</fullName>
    </submittedName>
</protein>
<comment type="caution">
    <text evidence="1">The sequence shown here is derived from an EMBL/GenBank/DDBJ whole genome shotgun (WGS) entry which is preliminary data.</text>
</comment>
<organism evidence="1 2">
    <name type="scientific">Citricoccus parietis</name>
    <dbReference type="NCBI Taxonomy" id="592307"/>
    <lineage>
        <taxon>Bacteria</taxon>
        <taxon>Bacillati</taxon>
        <taxon>Actinomycetota</taxon>
        <taxon>Actinomycetes</taxon>
        <taxon>Micrococcales</taxon>
        <taxon>Micrococcaceae</taxon>
        <taxon>Citricoccus</taxon>
    </lineage>
</organism>
<dbReference type="Proteomes" id="UP001589575">
    <property type="component" value="Unassembled WGS sequence"/>
</dbReference>
<reference evidence="1 2" key="1">
    <citation type="submission" date="2024-09" db="EMBL/GenBank/DDBJ databases">
        <authorList>
            <person name="Sun Q."/>
            <person name="Mori K."/>
        </authorList>
    </citation>
    <scope>NUCLEOTIDE SEQUENCE [LARGE SCALE GENOMIC DNA]</scope>
    <source>
        <strain evidence="1 2">CCM 7609</strain>
    </source>
</reference>
<proteinExistence type="predicted"/>
<keyword evidence="2" id="KW-1185">Reference proteome</keyword>
<accession>A0ABV5FYY3</accession>